<dbReference type="Proteomes" id="UP001290894">
    <property type="component" value="Unassembled WGS sequence"/>
</dbReference>
<protein>
    <submittedName>
        <fullName evidence="1">Uncharacterized protein</fullName>
    </submittedName>
</protein>
<organism evidence="1 2">
    <name type="scientific">Stenotrophomonas muris</name>
    <dbReference type="NCBI Taxonomy" id="2963283"/>
    <lineage>
        <taxon>Bacteria</taxon>
        <taxon>Pseudomonadati</taxon>
        <taxon>Pseudomonadota</taxon>
        <taxon>Gammaproteobacteria</taxon>
        <taxon>Lysobacterales</taxon>
        <taxon>Lysobacteraceae</taxon>
        <taxon>Stenotrophomonas</taxon>
    </lineage>
</organism>
<sequence length="122" mass="13589">MRNLTLAQAARDAVYLCAACGADGVVRISVSRNPEGSICRRPSVVASQWAWVGSESRAKLLVRRLRRQWAERYVVGEGYRFDYGSEGRTFRDELNRVFEEVVGGSAAWEKLGPSALAILRGR</sequence>
<keyword evidence="2" id="KW-1185">Reference proteome</keyword>
<reference evidence="1 2" key="1">
    <citation type="submission" date="2023-12" db="EMBL/GenBank/DDBJ databases">
        <title>'Antibacterial potential of Stenotrophomonas maltophilia cystic fibrosis isolates' (manuscript under preparation).</title>
        <authorList>
            <person name="Crisan C.V."/>
            <person name="Pettis M."/>
            <person name="Goldberg J.B."/>
        </authorList>
    </citation>
    <scope>NUCLEOTIDE SEQUENCE [LARGE SCALE GENOMIC DNA]</scope>
    <source>
        <strain evidence="1 2">CCV155</strain>
    </source>
</reference>
<evidence type="ECO:0000313" key="2">
    <source>
        <dbReference type="Proteomes" id="UP001290894"/>
    </source>
</evidence>
<evidence type="ECO:0000313" key="1">
    <source>
        <dbReference type="EMBL" id="MDZ7511330.1"/>
    </source>
</evidence>
<dbReference type="EMBL" id="JAXUAC010000007">
    <property type="protein sequence ID" value="MDZ7511330.1"/>
    <property type="molecule type" value="Genomic_DNA"/>
</dbReference>
<dbReference type="RefSeq" id="WP_322546777.1">
    <property type="nucleotide sequence ID" value="NZ_JAXUAC010000007.1"/>
</dbReference>
<gene>
    <name evidence="1" type="ORF">U5F72_05850</name>
</gene>
<accession>A0ABU5MEZ2</accession>
<proteinExistence type="predicted"/>
<comment type="caution">
    <text evidence="1">The sequence shown here is derived from an EMBL/GenBank/DDBJ whole genome shotgun (WGS) entry which is preliminary data.</text>
</comment>
<name>A0ABU5MEZ2_9GAMM</name>